<protein>
    <submittedName>
        <fullName evidence="5">Uncharacterized protein LOC111276868</fullName>
    </submittedName>
</protein>
<dbReference type="InterPro" id="IPR057135">
    <property type="entry name" value="At4g27190-like_LRR"/>
</dbReference>
<organism evidence="4 5">
    <name type="scientific">Durio zibethinus</name>
    <name type="common">Durian</name>
    <dbReference type="NCBI Taxonomy" id="66656"/>
    <lineage>
        <taxon>Eukaryota</taxon>
        <taxon>Viridiplantae</taxon>
        <taxon>Streptophyta</taxon>
        <taxon>Embryophyta</taxon>
        <taxon>Tracheophyta</taxon>
        <taxon>Spermatophyta</taxon>
        <taxon>Magnoliopsida</taxon>
        <taxon>eudicotyledons</taxon>
        <taxon>Gunneridae</taxon>
        <taxon>Pentapetalae</taxon>
        <taxon>rosids</taxon>
        <taxon>malvids</taxon>
        <taxon>Malvales</taxon>
        <taxon>Malvaceae</taxon>
        <taxon>Helicteroideae</taxon>
        <taxon>Durio</taxon>
    </lineage>
</organism>
<sequence length="678" mass="78450">MTTFSRDKQEGTTGDGNEKRLGQGDVYITATFFSHKQIVSPKLERLDLSSINIQRIWHEHQLPSLLYIEKLEFLSVKSCHNLKYLFPSFMAKDFVQLKSLYISDCKIMEEVIFIEGLTEEERMSQMLFPKLDFLWLKDLPELTRFCFEPYFKFPCLRILSLTNCPLLKTFILKSVTGDEPQIHQNTEGSNLEVDNSALFNEKVVFPCLEGLTVTGMRDCRKIWQDQLNMDSFSKLKNILVKDCETLLNIFPFSMMEKLEELDMLEIVNCNSLEEIIEPRGLIANESNAVTATESIVVEAVTKFVFPRVTYLRLDELPKLKSFYSRMHATEWPSLKRMKLVSCHKVELFASECLGFGETQAESQLGEISNKQPLFWVNEDTFPVLEELTWKRKDKMKGIWHGQLSLQCFRKLKVLNLECFPDTSATALPYWFLRPLPYLEKIVINEASFCQIFQFEGISDEERHTSALTQIKELRLSKLPELTHLWKEEFNPRATLCKIRILEVLECGQLKTLVPSSVSFENLTTLEVSRCHGFINLIACSTAKSLMLLERMSITDCKMIEEIIACEGEEIKGGIMFTKLKYLRLSCLPSLASFCLGDHIFEFPALRRVILRECPKMKNFCEGVLSTPKLQQVQLTEDEVEVRVRWEGDLKTTVKELFKEMNVQNSEVTEVTLQLDKPE</sequence>
<dbReference type="OrthoDB" id="1750315at2759"/>
<dbReference type="KEGG" id="dzi:111276868"/>
<dbReference type="Gene3D" id="3.80.10.10">
    <property type="entry name" value="Ribonuclease Inhibitor"/>
    <property type="match status" value="4"/>
</dbReference>
<dbReference type="InterPro" id="IPR032675">
    <property type="entry name" value="LRR_dom_sf"/>
</dbReference>
<feature type="domain" description="Disease resistance protein At4g27190-like leucine-rich repeats" evidence="3">
    <location>
        <begin position="43"/>
        <end position="176"/>
    </location>
</feature>
<evidence type="ECO:0000313" key="5">
    <source>
        <dbReference type="RefSeq" id="XP_022718518.1"/>
    </source>
</evidence>
<dbReference type="RefSeq" id="XP_022718518.1">
    <property type="nucleotide sequence ID" value="XM_022862783.1"/>
</dbReference>
<feature type="domain" description="Disease resistance protein At4g27190-like leucine-rich repeats" evidence="3">
    <location>
        <begin position="216"/>
        <end position="345"/>
    </location>
</feature>
<keyword evidence="4" id="KW-1185">Reference proteome</keyword>
<dbReference type="Pfam" id="PF23247">
    <property type="entry name" value="LRR_RPS2"/>
    <property type="match status" value="4"/>
</dbReference>
<dbReference type="GeneID" id="111276868"/>
<evidence type="ECO:0000256" key="2">
    <source>
        <dbReference type="SAM" id="MobiDB-lite"/>
    </source>
</evidence>
<dbReference type="Proteomes" id="UP000515121">
    <property type="component" value="Unplaced"/>
</dbReference>
<proteinExistence type="predicted"/>
<name>A0A6P5WRN4_DURZI</name>
<evidence type="ECO:0000256" key="1">
    <source>
        <dbReference type="ARBA" id="ARBA00022821"/>
    </source>
</evidence>
<dbReference type="AlphaFoldDB" id="A0A6P5WRN4"/>
<reference evidence="5" key="1">
    <citation type="submission" date="2025-08" db="UniProtKB">
        <authorList>
            <consortium name="RefSeq"/>
        </authorList>
    </citation>
    <scope>IDENTIFICATION</scope>
    <source>
        <tissue evidence="5">Fruit stalk</tissue>
    </source>
</reference>
<evidence type="ECO:0000259" key="3">
    <source>
        <dbReference type="Pfam" id="PF23247"/>
    </source>
</evidence>
<dbReference type="PANTHER" id="PTHR33463:SF167">
    <property type="entry name" value="PUTATIVE-RELATED"/>
    <property type="match status" value="1"/>
</dbReference>
<dbReference type="PANTHER" id="PTHR33463">
    <property type="entry name" value="NB-ARC DOMAIN-CONTAINING PROTEIN-RELATED"/>
    <property type="match status" value="1"/>
</dbReference>
<gene>
    <name evidence="5" type="primary">LOC111276868</name>
</gene>
<dbReference type="SUPFAM" id="SSF52058">
    <property type="entry name" value="L domain-like"/>
    <property type="match status" value="1"/>
</dbReference>
<feature type="domain" description="Disease resistance protein At4g27190-like leucine-rich repeats" evidence="3">
    <location>
        <begin position="518"/>
        <end position="618"/>
    </location>
</feature>
<dbReference type="InterPro" id="IPR050905">
    <property type="entry name" value="Plant_NBS-LRR"/>
</dbReference>
<evidence type="ECO:0000313" key="4">
    <source>
        <dbReference type="Proteomes" id="UP000515121"/>
    </source>
</evidence>
<feature type="domain" description="Disease resistance protein At4g27190-like leucine-rich repeats" evidence="3">
    <location>
        <begin position="385"/>
        <end position="517"/>
    </location>
</feature>
<keyword evidence="1" id="KW-0611">Plant defense</keyword>
<feature type="region of interest" description="Disordered" evidence="2">
    <location>
        <begin position="1"/>
        <end position="20"/>
    </location>
</feature>
<accession>A0A6P5WRN4</accession>